<organism evidence="9 10">
    <name type="scientific">Microbulbifer rhizosphaerae</name>
    <dbReference type="NCBI Taxonomy" id="1562603"/>
    <lineage>
        <taxon>Bacteria</taxon>
        <taxon>Pseudomonadati</taxon>
        <taxon>Pseudomonadota</taxon>
        <taxon>Gammaproteobacteria</taxon>
        <taxon>Cellvibrionales</taxon>
        <taxon>Microbulbiferaceae</taxon>
        <taxon>Microbulbifer</taxon>
    </lineage>
</organism>
<sequence>MNYPVSSINPGKTIMNRFLFKSVLLPFLLGSSMCFAQNPLDFGSNIRTADPSGHVWADGRMYLYTSHDEECQEDFYMKDWYTFSSDDLVNWTNHGPSLSVDQLSWADNYAWAPDAAYKNGKYYLVFPAGTGMKDRKNPKNSTKWMGIGVAVSDSPTGPFKDAIGGPLWKDPYANDPSLFIDDDGKAYLYFHGTNSDYYVAEMADDLLSVKGDFYKMDMGGYEPKMEGPWVFKRNGIYYFTMPEKNRTLTYYMAKSPKGPWKYQGAIMEEEANSNNHHSIVEFKGQWILFYHRWLDTPESSCKKKQRHVAAEYLYFNDDGTIQKVERTAQGVSDFASKIEKTEKSSASHAQ</sequence>
<dbReference type="PANTHER" id="PTHR43772">
    <property type="entry name" value="ENDO-1,4-BETA-XYLANASE"/>
    <property type="match status" value="1"/>
</dbReference>
<evidence type="ECO:0000256" key="6">
    <source>
        <dbReference type="PIRSR" id="PIRSR606710-2"/>
    </source>
</evidence>
<dbReference type="EMBL" id="JACHWZ010000024">
    <property type="protein sequence ID" value="MBB3063107.1"/>
    <property type="molecule type" value="Genomic_DNA"/>
</dbReference>
<keyword evidence="8" id="KW-0732">Signal</keyword>
<dbReference type="AlphaFoldDB" id="A0A7W4WF77"/>
<feature type="signal peptide" evidence="8">
    <location>
        <begin position="1"/>
        <end position="36"/>
    </location>
</feature>
<dbReference type="Pfam" id="PF04616">
    <property type="entry name" value="Glyco_hydro_43"/>
    <property type="match status" value="1"/>
</dbReference>
<protein>
    <submittedName>
        <fullName evidence="9">Beta-xylosidase</fullName>
    </submittedName>
</protein>
<dbReference type="GO" id="GO:0045493">
    <property type="term" value="P:xylan catabolic process"/>
    <property type="evidence" value="ECO:0007669"/>
    <property type="project" value="UniProtKB-KW"/>
</dbReference>
<dbReference type="PANTHER" id="PTHR43772:SF2">
    <property type="entry name" value="PUTATIVE (AFU_ORTHOLOGUE AFUA_2G04480)-RELATED"/>
    <property type="match status" value="1"/>
</dbReference>
<keyword evidence="10" id="KW-1185">Reference proteome</keyword>
<accession>A0A7W4WF77</accession>
<dbReference type="InterPro" id="IPR006710">
    <property type="entry name" value="Glyco_hydro_43"/>
</dbReference>
<comment type="caution">
    <text evidence="9">The sequence shown here is derived from an EMBL/GenBank/DDBJ whole genome shotgun (WGS) entry which is preliminary data.</text>
</comment>
<dbReference type="RefSeq" id="WP_246395148.1">
    <property type="nucleotide sequence ID" value="NZ_JACHWZ010000024.1"/>
</dbReference>
<evidence type="ECO:0000313" key="9">
    <source>
        <dbReference type="EMBL" id="MBB3063107.1"/>
    </source>
</evidence>
<dbReference type="CDD" id="cd08990">
    <property type="entry name" value="GH43_AXH_like"/>
    <property type="match status" value="1"/>
</dbReference>
<keyword evidence="5 7" id="KW-0326">Glycosidase</keyword>
<name>A0A7W4WF77_9GAMM</name>
<evidence type="ECO:0000256" key="2">
    <source>
        <dbReference type="ARBA" id="ARBA00022651"/>
    </source>
</evidence>
<evidence type="ECO:0000256" key="5">
    <source>
        <dbReference type="ARBA" id="ARBA00023295"/>
    </source>
</evidence>
<comment type="similarity">
    <text evidence="1 7">Belongs to the glycosyl hydrolase 43 family.</text>
</comment>
<evidence type="ECO:0000256" key="4">
    <source>
        <dbReference type="ARBA" id="ARBA00023277"/>
    </source>
</evidence>
<evidence type="ECO:0000256" key="1">
    <source>
        <dbReference type="ARBA" id="ARBA00009865"/>
    </source>
</evidence>
<keyword evidence="2" id="KW-0624">Polysaccharide degradation</keyword>
<dbReference type="InterPro" id="IPR052176">
    <property type="entry name" value="Glycosyl_Hydrlase_43_Enz"/>
</dbReference>
<evidence type="ECO:0000313" key="10">
    <source>
        <dbReference type="Proteomes" id="UP000535937"/>
    </source>
</evidence>
<evidence type="ECO:0000256" key="3">
    <source>
        <dbReference type="ARBA" id="ARBA00022801"/>
    </source>
</evidence>
<dbReference type="GO" id="GO:0004553">
    <property type="term" value="F:hydrolase activity, hydrolyzing O-glycosyl compounds"/>
    <property type="evidence" value="ECO:0007669"/>
    <property type="project" value="InterPro"/>
</dbReference>
<feature type="site" description="Important for catalytic activity, responsible for pKa modulation of the active site Glu and correct orientation of both the proton donor and substrate" evidence="6">
    <location>
        <position position="175"/>
    </location>
</feature>
<evidence type="ECO:0000256" key="8">
    <source>
        <dbReference type="SAM" id="SignalP"/>
    </source>
</evidence>
<gene>
    <name evidence="9" type="ORF">FHS09_003959</name>
</gene>
<dbReference type="SUPFAM" id="SSF75005">
    <property type="entry name" value="Arabinanase/levansucrase/invertase"/>
    <property type="match status" value="1"/>
</dbReference>
<dbReference type="Proteomes" id="UP000535937">
    <property type="component" value="Unassembled WGS sequence"/>
</dbReference>
<evidence type="ECO:0000256" key="7">
    <source>
        <dbReference type="RuleBase" id="RU361187"/>
    </source>
</evidence>
<proteinExistence type="inferred from homology"/>
<dbReference type="Gene3D" id="2.115.10.20">
    <property type="entry name" value="Glycosyl hydrolase domain, family 43"/>
    <property type="match status" value="1"/>
</dbReference>
<reference evidence="9 10" key="1">
    <citation type="submission" date="2020-08" db="EMBL/GenBank/DDBJ databases">
        <title>Genomic Encyclopedia of Type Strains, Phase III (KMG-III): the genomes of soil and plant-associated and newly described type strains.</title>
        <authorList>
            <person name="Whitman W."/>
        </authorList>
    </citation>
    <scope>NUCLEOTIDE SEQUENCE [LARGE SCALE GENOMIC DNA]</scope>
    <source>
        <strain evidence="9 10">CECT 8799</strain>
    </source>
</reference>
<dbReference type="InterPro" id="IPR023296">
    <property type="entry name" value="Glyco_hydro_beta-prop_sf"/>
</dbReference>
<feature type="chain" id="PRO_5030551206" evidence="8">
    <location>
        <begin position="37"/>
        <end position="350"/>
    </location>
</feature>
<keyword evidence="2" id="KW-0858">Xylan degradation</keyword>
<keyword evidence="3 7" id="KW-0378">Hydrolase</keyword>
<keyword evidence="4" id="KW-0119">Carbohydrate metabolism</keyword>